<keyword evidence="3 4" id="KW-0408">Iron</keyword>
<organism evidence="6 7">
    <name type="scientific">Stentor coeruleus</name>
    <dbReference type="NCBI Taxonomy" id="5963"/>
    <lineage>
        <taxon>Eukaryota</taxon>
        <taxon>Sar</taxon>
        <taxon>Alveolata</taxon>
        <taxon>Ciliophora</taxon>
        <taxon>Postciliodesmatophora</taxon>
        <taxon>Heterotrichea</taxon>
        <taxon>Heterotrichida</taxon>
        <taxon>Stentoridae</taxon>
        <taxon>Stentor</taxon>
    </lineage>
</organism>
<protein>
    <recommendedName>
        <fullName evidence="5">Cytochrome b5 heme-binding domain-containing protein</fullName>
    </recommendedName>
</protein>
<dbReference type="Gene3D" id="3.10.120.10">
    <property type="entry name" value="Cytochrome b5-like heme/steroid binding domain"/>
    <property type="match status" value="1"/>
</dbReference>
<dbReference type="InterPro" id="IPR036400">
    <property type="entry name" value="Cyt_B5-like_heme/steroid_sf"/>
</dbReference>
<evidence type="ECO:0000313" key="6">
    <source>
        <dbReference type="EMBL" id="OMJ92734.1"/>
    </source>
</evidence>
<accession>A0A1R2CUR1</accession>
<dbReference type="GO" id="GO:0020037">
    <property type="term" value="F:heme binding"/>
    <property type="evidence" value="ECO:0007669"/>
    <property type="project" value="UniProtKB-UniRule"/>
</dbReference>
<dbReference type="Proteomes" id="UP000187209">
    <property type="component" value="Unassembled WGS sequence"/>
</dbReference>
<feature type="domain" description="Cytochrome b5 heme-binding" evidence="5">
    <location>
        <begin position="146"/>
        <end position="221"/>
    </location>
</feature>
<name>A0A1R2CUR1_9CILI</name>
<dbReference type="Pfam" id="PF00173">
    <property type="entry name" value="Cyt-b5"/>
    <property type="match status" value="1"/>
</dbReference>
<keyword evidence="2 4" id="KW-0479">Metal-binding</keyword>
<dbReference type="AlphaFoldDB" id="A0A1R2CUR1"/>
<dbReference type="FunFam" id="3.10.120.10:FF:000007">
    <property type="entry name" value="Sulfite oxidase, mitochondrial"/>
    <property type="match status" value="1"/>
</dbReference>
<comment type="caution">
    <text evidence="6">The sequence shown here is derived from an EMBL/GenBank/DDBJ whole genome shotgun (WGS) entry which is preliminary data.</text>
</comment>
<comment type="similarity">
    <text evidence="4">Belongs to the cytochrome b5 family.</text>
</comment>
<keyword evidence="1 4" id="KW-0349">Heme</keyword>
<dbReference type="InterPro" id="IPR018506">
    <property type="entry name" value="Cyt_B5_heme-BS"/>
</dbReference>
<keyword evidence="7" id="KW-1185">Reference proteome</keyword>
<evidence type="ECO:0000256" key="3">
    <source>
        <dbReference type="ARBA" id="ARBA00023004"/>
    </source>
</evidence>
<reference evidence="6 7" key="1">
    <citation type="submission" date="2016-11" db="EMBL/GenBank/DDBJ databases">
        <title>The macronuclear genome of Stentor coeruleus: a giant cell with tiny introns.</title>
        <authorList>
            <person name="Slabodnick M."/>
            <person name="Ruby J.G."/>
            <person name="Reiff S.B."/>
            <person name="Swart E.C."/>
            <person name="Gosai S."/>
            <person name="Prabakaran S."/>
            <person name="Witkowska E."/>
            <person name="Larue G.E."/>
            <person name="Fisher S."/>
            <person name="Freeman R.M."/>
            <person name="Gunawardena J."/>
            <person name="Chu W."/>
            <person name="Stover N.A."/>
            <person name="Gregory B.D."/>
            <person name="Nowacki M."/>
            <person name="Derisi J."/>
            <person name="Roy S.W."/>
            <person name="Marshall W.F."/>
            <person name="Sood P."/>
        </authorList>
    </citation>
    <scope>NUCLEOTIDE SEQUENCE [LARGE SCALE GENOMIC DNA]</scope>
    <source>
        <strain evidence="6">WM001</strain>
    </source>
</reference>
<gene>
    <name evidence="6" type="ORF">SteCoe_4485</name>
</gene>
<sequence>MEFQLIYSTKSIGLRYFPATTSENILRTVLEVTGKRFLLYFQGSSLVYKDGDGIPISLENIIANKVTPIFVTVPDGTQNMNTQILPVFYKQTRRIDTLPLTKSNSYTINPNGYLTEYLGKHPTIGKDNKAPFLVSASAPSPSKPQLLAYTLEDLKSHNRKNDCWMAIEGKVYDVTKYINFHPGGDILLDAAGKDGTSLYQHYHPWVNVQALIGKYQIGYLTR</sequence>
<evidence type="ECO:0000256" key="2">
    <source>
        <dbReference type="ARBA" id="ARBA00022723"/>
    </source>
</evidence>
<proteinExistence type="inferred from homology"/>
<dbReference type="SUPFAM" id="SSF55856">
    <property type="entry name" value="Cytochrome b5-like heme/steroid binding domain"/>
    <property type="match status" value="1"/>
</dbReference>
<dbReference type="PANTHER" id="PTHR46237:SF1">
    <property type="entry name" value="CYTOCHROME B5 REDUCTASE 4"/>
    <property type="match status" value="1"/>
</dbReference>
<dbReference type="PROSITE" id="PS00191">
    <property type="entry name" value="CYTOCHROME_B5_1"/>
    <property type="match status" value="1"/>
</dbReference>
<dbReference type="PANTHER" id="PTHR46237">
    <property type="entry name" value="CYTOCHROME B5 REDUCTASE 4 FAMILY MEMBER"/>
    <property type="match status" value="1"/>
</dbReference>
<dbReference type="EMBL" id="MPUH01000056">
    <property type="protein sequence ID" value="OMJ92734.1"/>
    <property type="molecule type" value="Genomic_DNA"/>
</dbReference>
<dbReference type="SMART" id="SM01117">
    <property type="entry name" value="Cyt-b5"/>
    <property type="match status" value="1"/>
</dbReference>
<dbReference type="GO" id="GO:0046872">
    <property type="term" value="F:metal ion binding"/>
    <property type="evidence" value="ECO:0007669"/>
    <property type="project" value="UniProtKB-UniRule"/>
</dbReference>
<evidence type="ECO:0000313" key="7">
    <source>
        <dbReference type="Proteomes" id="UP000187209"/>
    </source>
</evidence>
<dbReference type="OrthoDB" id="311396at2759"/>
<dbReference type="InterPro" id="IPR001199">
    <property type="entry name" value="Cyt_B5-like_heme/steroid-bd"/>
</dbReference>
<dbReference type="GO" id="GO:0005737">
    <property type="term" value="C:cytoplasm"/>
    <property type="evidence" value="ECO:0007669"/>
    <property type="project" value="TreeGrafter"/>
</dbReference>
<evidence type="ECO:0000256" key="1">
    <source>
        <dbReference type="ARBA" id="ARBA00022617"/>
    </source>
</evidence>
<dbReference type="InterPro" id="IPR051872">
    <property type="entry name" value="Cytochrome_b5/Flavoprotein_Rdt"/>
</dbReference>
<evidence type="ECO:0000256" key="4">
    <source>
        <dbReference type="RuleBase" id="RU362121"/>
    </source>
</evidence>
<dbReference type="PROSITE" id="PS50255">
    <property type="entry name" value="CYTOCHROME_B5_2"/>
    <property type="match status" value="1"/>
</dbReference>
<evidence type="ECO:0000259" key="5">
    <source>
        <dbReference type="PROSITE" id="PS50255"/>
    </source>
</evidence>
<dbReference type="GO" id="GO:0004128">
    <property type="term" value="F:cytochrome-b5 reductase activity, acting on NAD(P)H"/>
    <property type="evidence" value="ECO:0007669"/>
    <property type="project" value="TreeGrafter"/>
</dbReference>